<name>A0A286UT74_9AGAM</name>
<dbReference type="AlphaFoldDB" id="A0A286UT74"/>
<sequence>MSIPPEINIKRRGNVPFGLKREDGAPLMREDIQFDFLQAIFSDQNAVFTDPFNEPSTQKVTFRDLYISALVKSPRSSKAVRDKISESAVFGTEFAMLSLLANVGRISTTMAFFPETRTALRTYHPIPALSKSDGNLQDAPRIKNALKACALPSEAKGAPSTPSDILLQGLPIAWGRIPTTTVTNLIFVLSVHSGVVGRTHFEDDCGIDFSDLFYPVPVPSIERARVFLWLCYYYLESPGSPNPFADNANTASSESDATRAPSMRKRTPEEMTALPAENVDPQDEVEHAQKLAEQRRAFLLKEKASVATAREEGGASERSKETTPAPAITTTVTVGTTAPITAPPANKVSRGGKKNNSSLILEPPAPRGRHARSREALRANQADASHTANTGDPYPYPKHLTAPGPSGSASVAGKSKTGRRRGKNAQQAQQQLQQQHQHRQQQFEISYAPPEPERTMFEHAWHVISTTDPIINSDDELGDEHVRLDCIRRLETLNRIRGKPPTPEGAHPQQHPPPAMEVDAVW</sequence>
<feature type="region of interest" description="Disordered" evidence="1">
    <location>
        <begin position="496"/>
        <end position="522"/>
    </location>
</feature>
<dbReference type="PANTHER" id="PTHR37287:SF1">
    <property type="entry name" value="INO EIGHTY SUBUNIT 1"/>
    <property type="match status" value="1"/>
</dbReference>
<comment type="caution">
    <text evidence="2">The sequence shown here is derived from an EMBL/GenBank/DDBJ whole genome shotgun (WGS) entry which is preliminary data.</text>
</comment>
<organism evidence="2 3">
    <name type="scientific">Pyrrhoderma noxium</name>
    <dbReference type="NCBI Taxonomy" id="2282107"/>
    <lineage>
        <taxon>Eukaryota</taxon>
        <taxon>Fungi</taxon>
        <taxon>Dikarya</taxon>
        <taxon>Basidiomycota</taxon>
        <taxon>Agaricomycotina</taxon>
        <taxon>Agaricomycetes</taxon>
        <taxon>Hymenochaetales</taxon>
        <taxon>Hymenochaetaceae</taxon>
        <taxon>Pyrrhoderma</taxon>
    </lineage>
</organism>
<dbReference type="OrthoDB" id="5413003at2759"/>
<evidence type="ECO:0000313" key="3">
    <source>
        <dbReference type="Proteomes" id="UP000217199"/>
    </source>
</evidence>
<feature type="compositionally biased region" description="Low complexity" evidence="1">
    <location>
        <begin position="322"/>
        <end position="345"/>
    </location>
</feature>
<accession>A0A286UT74</accession>
<dbReference type="InterPro" id="IPR038014">
    <property type="entry name" value="Ies1"/>
</dbReference>
<evidence type="ECO:0000256" key="1">
    <source>
        <dbReference type="SAM" id="MobiDB-lite"/>
    </source>
</evidence>
<feature type="compositionally biased region" description="Low complexity" evidence="1">
    <location>
        <begin position="425"/>
        <end position="435"/>
    </location>
</feature>
<dbReference type="STRING" id="2282107.A0A286UT74"/>
<proteinExistence type="predicted"/>
<dbReference type="InParanoid" id="A0A286UT74"/>
<evidence type="ECO:0008006" key="4">
    <source>
        <dbReference type="Google" id="ProtNLM"/>
    </source>
</evidence>
<dbReference type="GO" id="GO:0031011">
    <property type="term" value="C:Ino80 complex"/>
    <property type="evidence" value="ECO:0007669"/>
    <property type="project" value="InterPro"/>
</dbReference>
<evidence type="ECO:0000313" key="2">
    <source>
        <dbReference type="EMBL" id="PAV22769.1"/>
    </source>
</evidence>
<reference evidence="2 3" key="1">
    <citation type="journal article" date="2017" name="Mol. Ecol.">
        <title>Comparative and population genomic landscape of Phellinus noxius: A hypervariable fungus causing root rot in trees.</title>
        <authorList>
            <person name="Chung C.L."/>
            <person name="Lee T.J."/>
            <person name="Akiba M."/>
            <person name="Lee H.H."/>
            <person name="Kuo T.H."/>
            <person name="Liu D."/>
            <person name="Ke H.M."/>
            <person name="Yokoi T."/>
            <person name="Roa M.B."/>
            <person name="Lu M.J."/>
            <person name="Chang Y.Y."/>
            <person name="Ann P.J."/>
            <person name="Tsai J.N."/>
            <person name="Chen C.Y."/>
            <person name="Tzean S.S."/>
            <person name="Ota Y."/>
            <person name="Hattori T."/>
            <person name="Sahashi N."/>
            <person name="Liou R.F."/>
            <person name="Kikuchi T."/>
            <person name="Tsai I.J."/>
        </authorList>
    </citation>
    <scope>NUCLEOTIDE SEQUENCE [LARGE SCALE GENOMIC DNA]</scope>
    <source>
        <strain evidence="2 3">FFPRI411160</strain>
    </source>
</reference>
<feature type="region of interest" description="Disordered" evidence="1">
    <location>
        <begin position="245"/>
        <end position="268"/>
    </location>
</feature>
<gene>
    <name evidence="2" type="ORF">PNOK_0272600</name>
</gene>
<feature type="region of interest" description="Disordered" evidence="1">
    <location>
        <begin position="308"/>
        <end position="442"/>
    </location>
</feature>
<dbReference type="EMBL" id="NBII01000002">
    <property type="protein sequence ID" value="PAV22769.1"/>
    <property type="molecule type" value="Genomic_DNA"/>
</dbReference>
<dbReference type="Proteomes" id="UP000217199">
    <property type="component" value="Unassembled WGS sequence"/>
</dbReference>
<feature type="compositionally biased region" description="Basic and acidic residues" evidence="1">
    <location>
        <begin position="308"/>
        <end position="321"/>
    </location>
</feature>
<dbReference type="PANTHER" id="PTHR37287">
    <property type="entry name" value="INO EIGHTY SUBUNIT 1"/>
    <property type="match status" value="1"/>
</dbReference>
<keyword evidence="3" id="KW-1185">Reference proteome</keyword>
<protein>
    <recommendedName>
        <fullName evidence="4">Ino eighty subunit 1</fullName>
    </recommendedName>
</protein>